<dbReference type="InterPro" id="IPR004182">
    <property type="entry name" value="GRAM"/>
</dbReference>
<dbReference type="Pfam" id="PF02893">
    <property type="entry name" value="GRAM"/>
    <property type="match status" value="1"/>
</dbReference>
<dbReference type="InterPro" id="IPR037845">
    <property type="entry name" value="GRAMDC4_PH-GRAM"/>
</dbReference>
<dbReference type="GO" id="GO:0006915">
    <property type="term" value="P:apoptotic process"/>
    <property type="evidence" value="ECO:0007669"/>
    <property type="project" value="InterPro"/>
</dbReference>
<evidence type="ECO:0000256" key="1">
    <source>
        <dbReference type="ARBA" id="ARBA00022737"/>
    </source>
</evidence>
<dbReference type="InterPro" id="IPR011993">
    <property type="entry name" value="PH-like_dom_sf"/>
</dbReference>
<dbReference type="RefSeq" id="XP_055881777.1">
    <property type="nucleotide sequence ID" value="XM_056025802.1"/>
</dbReference>
<keyword evidence="1" id="KW-0677">Repeat</keyword>
<evidence type="ECO:0000313" key="9">
    <source>
        <dbReference type="RefSeq" id="XP_055881778.1"/>
    </source>
</evidence>
<keyword evidence="4" id="KW-0812">Transmembrane</keyword>
<keyword evidence="2" id="KW-0175">Coiled coil</keyword>
<dbReference type="GeneID" id="106054184"/>
<dbReference type="Pfam" id="PF08372">
    <property type="entry name" value="PRT_C"/>
    <property type="match status" value="1"/>
</dbReference>
<dbReference type="OMA" id="WHPVEVT"/>
<feature type="domain" description="GRAM" evidence="5">
    <location>
        <begin position="465"/>
        <end position="541"/>
    </location>
</feature>
<dbReference type="PANTHER" id="PTHR37402:SF1">
    <property type="entry name" value="GRAM DOMAIN-CONTAINING PROTEIN 4"/>
    <property type="match status" value="1"/>
</dbReference>
<keyword evidence="6" id="KW-1185">Reference proteome</keyword>
<dbReference type="RefSeq" id="XP_055881778.1">
    <property type="nucleotide sequence ID" value="XM_056025803.1"/>
</dbReference>
<name>A0A9W3A357_BIOGL</name>
<evidence type="ECO:0000259" key="5">
    <source>
        <dbReference type="SMART" id="SM00568"/>
    </source>
</evidence>
<feature type="transmembrane region" description="Helical" evidence="4">
    <location>
        <begin position="276"/>
        <end position="294"/>
    </location>
</feature>
<dbReference type="InterPro" id="IPR013583">
    <property type="entry name" value="MCTP_C"/>
</dbReference>
<dbReference type="GO" id="GO:0034164">
    <property type="term" value="P:negative regulation of toll-like receptor 9 signaling pathway"/>
    <property type="evidence" value="ECO:0007669"/>
    <property type="project" value="TreeGrafter"/>
</dbReference>
<evidence type="ECO:0000256" key="2">
    <source>
        <dbReference type="SAM" id="Coils"/>
    </source>
</evidence>
<evidence type="ECO:0000256" key="4">
    <source>
        <dbReference type="SAM" id="Phobius"/>
    </source>
</evidence>
<keyword evidence="4" id="KW-0472">Membrane</keyword>
<evidence type="ECO:0000313" key="8">
    <source>
        <dbReference type="RefSeq" id="XP_055881777.1"/>
    </source>
</evidence>
<dbReference type="RefSeq" id="XP_055881776.1">
    <property type="nucleotide sequence ID" value="XM_056025801.1"/>
</dbReference>
<feature type="region of interest" description="Disordered" evidence="3">
    <location>
        <begin position="1"/>
        <end position="26"/>
    </location>
</feature>
<reference evidence="7 8" key="1">
    <citation type="submission" date="2025-04" db="UniProtKB">
        <authorList>
            <consortium name="RefSeq"/>
        </authorList>
    </citation>
    <scope>IDENTIFICATION</scope>
</reference>
<keyword evidence="4" id="KW-1133">Transmembrane helix</keyword>
<dbReference type="Proteomes" id="UP001165740">
    <property type="component" value="Chromosome 4"/>
</dbReference>
<dbReference type="OrthoDB" id="1708389at2759"/>
<dbReference type="CDD" id="cd13221">
    <property type="entry name" value="PH-GRAM_GRAMDC4"/>
    <property type="match status" value="1"/>
</dbReference>
<evidence type="ECO:0000313" key="7">
    <source>
        <dbReference type="RefSeq" id="XP_055881776.1"/>
    </source>
</evidence>
<dbReference type="PANTHER" id="PTHR37402">
    <property type="entry name" value="GRAM DOMAIN-CONTAINING PROTEIN 4"/>
    <property type="match status" value="1"/>
</dbReference>
<accession>A0A9W3A357</accession>
<protein>
    <submittedName>
        <fullName evidence="7 8">GRAM domain-containing protein 4-like isoform X1</fullName>
    </submittedName>
</protein>
<gene>
    <name evidence="7 8 9" type="primary">LOC106054184</name>
</gene>
<evidence type="ECO:0000313" key="6">
    <source>
        <dbReference type="Proteomes" id="UP001165740"/>
    </source>
</evidence>
<evidence type="ECO:0000256" key="3">
    <source>
        <dbReference type="SAM" id="MobiDB-lite"/>
    </source>
</evidence>
<dbReference type="Gene3D" id="2.30.29.30">
    <property type="entry name" value="Pleckstrin-homology domain (PH domain)/Phosphotyrosine-binding domain (PTB)"/>
    <property type="match status" value="1"/>
</dbReference>
<feature type="transmembrane region" description="Helical" evidence="4">
    <location>
        <begin position="361"/>
        <end position="379"/>
    </location>
</feature>
<proteinExistence type="predicted"/>
<feature type="coiled-coil region" evidence="2">
    <location>
        <begin position="85"/>
        <end position="156"/>
    </location>
</feature>
<organism evidence="6 8">
    <name type="scientific">Biomphalaria glabrata</name>
    <name type="common">Bloodfluke planorb</name>
    <name type="synonym">Freshwater snail</name>
    <dbReference type="NCBI Taxonomy" id="6526"/>
    <lineage>
        <taxon>Eukaryota</taxon>
        <taxon>Metazoa</taxon>
        <taxon>Spiralia</taxon>
        <taxon>Lophotrochozoa</taxon>
        <taxon>Mollusca</taxon>
        <taxon>Gastropoda</taxon>
        <taxon>Heterobranchia</taxon>
        <taxon>Euthyneura</taxon>
        <taxon>Panpulmonata</taxon>
        <taxon>Hygrophila</taxon>
        <taxon>Lymnaeoidea</taxon>
        <taxon>Planorbidae</taxon>
        <taxon>Biomphalaria</taxon>
    </lineage>
</organism>
<sequence>MSSFRNLRQRFNKDRDDQQKVISKSGQEHGTLIEEEVFEVIEDGETRQRTEKEQQCQLCDETQSCGSLPTEELLSTVSWSSPEEKKIFEEQLNQLQEQLMIVMIENQTLKSELNANGNRREIEKLKCELTCEQQKCEALKKKLEQVMKQKRAHVSQNLSSKNKNLVDAQIAGPSQTVTQDQNQTKRFYEVVFEYLLSVCYNFLDDFTEEVEETRTKDSEGDPLAVKTLKENVKRFGTEAKPYLNTLKGIYDLKAWKAAPYTLIVFVVYMYSVWQGWFLPVLLFCFTLRLFINYLKYRGWNIHFNFFETVEETKDADDKDLSVSDKLNIVMQVARNVQNILGEVADCLEKIKSLLTWRHPQASQKLLSMTFVAFITSCLLPTNYLFFYAGLGLGIKFFIIDYIYNRFPRVRRKYDSTYQLWAELPTDLEFEKKFIKSEIDKYILPHDEDKEEIIETKSEQVSIDDKTFCELFSLPETECPLQGWHGGKRCILINKDKSLTAAFKNGRLYLTHSFLCFERTKVPSIKNIVIPLTDILKLEKAKPFSWMPGGGMAIEIGVAGNDKPYIFGAILNRDEVYDSLIMAGKKAGLTWSRCPSPAE</sequence>
<dbReference type="SMART" id="SM00568">
    <property type="entry name" value="GRAM"/>
    <property type="match status" value="1"/>
</dbReference>
<dbReference type="InterPro" id="IPR037847">
    <property type="entry name" value="GRAMDC4"/>
</dbReference>
<dbReference type="AlphaFoldDB" id="A0A9W3A357"/>